<evidence type="ECO:0000313" key="1">
    <source>
        <dbReference type="EMBL" id="KAI4388684.1"/>
    </source>
</evidence>
<proteinExistence type="predicted"/>
<evidence type="ECO:0000313" key="2">
    <source>
        <dbReference type="Proteomes" id="UP001057402"/>
    </source>
</evidence>
<reference evidence="2" key="1">
    <citation type="journal article" date="2023" name="Front. Plant Sci.">
        <title>Chromosomal-level genome assembly of Melastoma candidum provides insights into trichome evolution.</title>
        <authorList>
            <person name="Zhong Y."/>
            <person name="Wu W."/>
            <person name="Sun C."/>
            <person name="Zou P."/>
            <person name="Liu Y."/>
            <person name="Dai S."/>
            <person name="Zhou R."/>
        </authorList>
    </citation>
    <scope>NUCLEOTIDE SEQUENCE [LARGE SCALE GENOMIC DNA]</scope>
</reference>
<protein>
    <submittedName>
        <fullName evidence="1">Uncharacterized protein</fullName>
    </submittedName>
</protein>
<dbReference type="Proteomes" id="UP001057402">
    <property type="component" value="Chromosome 1"/>
</dbReference>
<organism evidence="1 2">
    <name type="scientific">Melastoma candidum</name>
    <dbReference type="NCBI Taxonomy" id="119954"/>
    <lineage>
        <taxon>Eukaryota</taxon>
        <taxon>Viridiplantae</taxon>
        <taxon>Streptophyta</taxon>
        <taxon>Embryophyta</taxon>
        <taxon>Tracheophyta</taxon>
        <taxon>Spermatophyta</taxon>
        <taxon>Magnoliopsida</taxon>
        <taxon>eudicotyledons</taxon>
        <taxon>Gunneridae</taxon>
        <taxon>Pentapetalae</taxon>
        <taxon>rosids</taxon>
        <taxon>malvids</taxon>
        <taxon>Myrtales</taxon>
        <taxon>Melastomataceae</taxon>
        <taxon>Melastomatoideae</taxon>
        <taxon>Melastomateae</taxon>
        <taxon>Melastoma</taxon>
    </lineage>
</organism>
<name>A0ACB9SFS0_9MYRT</name>
<sequence>MRRSITRLLQQSSRGSVSTAVSPPCKKKNKPTTTTTTTSTANSNPKSKRDSFILQRFKLRHLDGAATSPVNKSIILNVPPSTPDGRNPLCQPPPLASTVTGDSEVVSGFGELGLSEELVAACKEMGMVVPSEVMCEGIPEILKGRSLVVSSRPGFSRTLAYLLPLFQLLRRDAALFCVQQRHPRAIVLCRSAEQCDMVFETAKFINQHVRRKPAGKSVGTQVGGNKECSSNAAIGMLVGTPEEILRQIDDGDVVVTDVRYLVVDEADVLLHSPCFAAIPKRLTQLKTINESSEWKFQTILVTSPISKVLEKHLVEPLEWDQSGEVTAVILEIGQDEVIQLMETPSALKTKLSEALDSFSTSTSGS</sequence>
<dbReference type="EMBL" id="CM042880">
    <property type="protein sequence ID" value="KAI4388684.1"/>
    <property type="molecule type" value="Genomic_DNA"/>
</dbReference>
<keyword evidence="2" id="KW-1185">Reference proteome</keyword>
<comment type="caution">
    <text evidence="1">The sequence shown here is derived from an EMBL/GenBank/DDBJ whole genome shotgun (WGS) entry which is preliminary data.</text>
</comment>
<accession>A0ACB9SFS0</accession>
<gene>
    <name evidence="1" type="ORF">MLD38_000990</name>
</gene>